<feature type="transmembrane region" description="Helical" evidence="8">
    <location>
        <begin position="171"/>
        <end position="200"/>
    </location>
</feature>
<dbReference type="GO" id="GO:0009103">
    <property type="term" value="P:lipopolysaccharide biosynthetic process"/>
    <property type="evidence" value="ECO:0007669"/>
    <property type="project" value="UniProtKB-ARBA"/>
</dbReference>
<evidence type="ECO:0000256" key="8">
    <source>
        <dbReference type="SAM" id="Phobius"/>
    </source>
</evidence>
<evidence type="ECO:0000256" key="5">
    <source>
        <dbReference type="ARBA" id="ARBA00022692"/>
    </source>
</evidence>
<dbReference type="InterPro" id="IPR038731">
    <property type="entry name" value="RgtA/B/C-like"/>
</dbReference>
<dbReference type="GO" id="GO:0005886">
    <property type="term" value="C:plasma membrane"/>
    <property type="evidence" value="ECO:0007669"/>
    <property type="project" value="UniProtKB-SubCell"/>
</dbReference>
<proteinExistence type="predicted"/>
<dbReference type="InterPro" id="IPR050297">
    <property type="entry name" value="LipidA_mod_glycosyltrf_83"/>
</dbReference>
<accession>A0A1F4TN54</accession>
<dbReference type="GO" id="GO:0010041">
    <property type="term" value="P:response to iron(III) ion"/>
    <property type="evidence" value="ECO:0007669"/>
    <property type="project" value="TreeGrafter"/>
</dbReference>
<protein>
    <recommendedName>
        <fullName evidence="9">Glycosyltransferase RgtA/B/C/D-like domain-containing protein</fullName>
    </recommendedName>
</protein>
<feature type="transmembrane region" description="Helical" evidence="8">
    <location>
        <begin position="116"/>
        <end position="134"/>
    </location>
</feature>
<sequence>MNIKDQISKIKNRELIVLIVLAFILFFFRLGDFSLYDAVESTYGEFIKQMRLTGNWLTLHYNDQIIFDKPPLYYWVATFLSYLFGLNELTIRLFAAVCGVSTVVVTYLFGKTFYNRRTGFFAGLIVMTALQFIVQSRIAELDIVLTLFMTSALLFFYLARNSEHKQLYLLTYVAMALATLTKGIIGAAVPAFTIFLFLIIKREFYRFKEMKLMLGTLIFLLIALPWYLLNYLVHGQVFAEFVLGFLFLSRFEGAVSGHAGPWYYYFIMIPLGFAPWSQFLPLSLFRTWKSSRNPAELLMLCHILPLFIVFSIAKTKLPGYVLPLYPFLAITIAKLWDDFLGAKQKELRLGMTIAQIGFSLVVGLIVIALIILGRNYPGYYEQLSVNILTLEAILVVGGLTSFILYFSKKYLWSFFLYAVISFAIIASLVFQTLPVVEGYKATKDLAKKVSTVLQAEDQIAAWEVGNRPSVVYYNKKTVRFLLTKADLYEFVRSKKGYCFVTKEQFNNLTTKLPVFTKQGELIVLH</sequence>
<feature type="transmembrane region" description="Helical" evidence="8">
    <location>
        <begin position="212"/>
        <end position="229"/>
    </location>
</feature>
<dbReference type="PANTHER" id="PTHR33908">
    <property type="entry name" value="MANNOSYLTRANSFERASE YKCB-RELATED"/>
    <property type="match status" value="1"/>
</dbReference>
<keyword evidence="3" id="KW-0328">Glycosyltransferase</keyword>
<evidence type="ECO:0000256" key="1">
    <source>
        <dbReference type="ARBA" id="ARBA00004651"/>
    </source>
</evidence>
<feature type="transmembrane region" description="Helical" evidence="8">
    <location>
        <begin position="349"/>
        <end position="373"/>
    </location>
</feature>
<name>A0A1F4TN54_UNCSA</name>
<comment type="caution">
    <text evidence="10">The sequence shown here is derived from an EMBL/GenBank/DDBJ whole genome shotgun (WGS) entry which is preliminary data.</text>
</comment>
<evidence type="ECO:0000256" key="7">
    <source>
        <dbReference type="ARBA" id="ARBA00023136"/>
    </source>
</evidence>
<dbReference type="Pfam" id="PF13231">
    <property type="entry name" value="PMT_2"/>
    <property type="match status" value="1"/>
</dbReference>
<organism evidence="10 11">
    <name type="scientific">candidate division WOR-1 bacterium RIFOXYC2_FULL_41_25</name>
    <dbReference type="NCBI Taxonomy" id="1802586"/>
    <lineage>
        <taxon>Bacteria</taxon>
        <taxon>Bacillati</taxon>
        <taxon>Saganbacteria</taxon>
    </lineage>
</organism>
<feature type="transmembrane region" description="Helical" evidence="8">
    <location>
        <begin position="141"/>
        <end position="159"/>
    </location>
</feature>
<dbReference type="PANTHER" id="PTHR33908:SF3">
    <property type="entry name" value="UNDECAPRENYL PHOSPHATE-ALPHA-4-AMINO-4-DEOXY-L-ARABINOSE ARABINOSYL TRANSFERASE"/>
    <property type="match status" value="1"/>
</dbReference>
<feature type="transmembrane region" description="Helical" evidence="8">
    <location>
        <begin position="12"/>
        <end position="31"/>
    </location>
</feature>
<keyword evidence="5 8" id="KW-0812">Transmembrane</keyword>
<evidence type="ECO:0000256" key="6">
    <source>
        <dbReference type="ARBA" id="ARBA00022989"/>
    </source>
</evidence>
<keyword evidence="7 8" id="KW-0472">Membrane</keyword>
<reference evidence="10 11" key="1">
    <citation type="journal article" date="2016" name="Nat. Commun.">
        <title>Thousands of microbial genomes shed light on interconnected biogeochemical processes in an aquifer system.</title>
        <authorList>
            <person name="Anantharaman K."/>
            <person name="Brown C.T."/>
            <person name="Hug L.A."/>
            <person name="Sharon I."/>
            <person name="Castelle C.J."/>
            <person name="Probst A.J."/>
            <person name="Thomas B.C."/>
            <person name="Singh A."/>
            <person name="Wilkins M.J."/>
            <person name="Karaoz U."/>
            <person name="Brodie E.L."/>
            <person name="Williams K.H."/>
            <person name="Hubbard S.S."/>
            <person name="Banfield J.F."/>
        </authorList>
    </citation>
    <scope>NUCLEOTIDE SEQUENCE [LARGE SCALE GENOMIC DNA]</scope>
</reference>
<evidence type="ECO:0000313" key="11">
    <source>
        <dbReference type="Proteomes" id="UP000177309"/>
    </source>
</evidence>
<evidence type="ECO:0000313" key="10">
    <source>
        <dbReference type="EMBL" id="OGC34037.1"/>
    </source>
</evidence>
<dbReference type="EMBL" id="MEUI01000024">
    <property type="protein sequence ID" value="OGC34037.1"/>
    <property type="molecule type" value="Genomic_DNA"/>
</dbReference>
<feature type="domain" description="Glycosyltransferase RgtA/B/C/D-like" evidence="9">
    <location>
        <begin position="68"/>
        <end position="226"/>
    </location>
</feature>
<keyword evidence="4" id="KW-0808">Transferase</keyword>
<dbReference type="Proteomes" id="UP000177309">
    <property type="component" value="Unassembled WGS sequence"/>
</dbReference>
<feature type="transmembrane region" description="Helical" evidence="8">
    <location>
        <begin position="297"/>
        <end position="313"/>
    </location>
</feature>
<keyword evidence="2" id="KW-1003">Cell membrane</keyword>
<dbReference type="GO" id="GO:0016763">
    <property type="term" value="F:pentosyltransferase activity"/>
    <property type="evidence" value="ECO:0007669"/>
    <property type="project" value="TreeGrafter"/>
</dbReference>
<keyword evidence="6 8" id="KW-1133">Transmembrane helix</keyword>
<feature type="transmembrane region" description="Helical" evidence="8">
    <location>
        <begin position="319"/>
        <end position="337"/>
    </location>
</feature>
<feature type="transmembrane region" description="Helical" evidence="8">
    <location>
        <begin position="414"/>
        <end position="433"/>
    </location>
</feature>
<gene>
    <name evidence="10" type="ORF">A2462_01615</name>
</gene>
<feature type="transmembrane region" description="Helical" evidence="8">
    <location>
        <begin position="262"/>
        <end position="285"/>
    </location>
</feature>
<evidence type="ECO:0000256" key="2">
    <source>
        <dbReference type="ARBA" id="ARBA00022475"/>
    </source>
</evidence>
<evidence type="ECO:0000256" key="3">
    <source>
        <dbReference type="ARBA" id="ARBA00022676"/>
    </source>
</evidence>
<evidence type="ECO:0000259" key="9">
    <source>
        <dbReference type="Pfam" id="PF13231"/>
    </source>
</evidence>
<feature type="transmembrane region" description="Helical" evidence="8">
    <location>
        <begin position="385"/>
        <end position="407"/>
    </location>
</feature>
<comment type="subcellular location">
    <subcellularLocation>
        <location evidence="1">Cell membrane</location>
        <topology evidence="1">Multi-pass membrane protein</topology>
    </subcellularLocation>
</comment>
<dbReference type="AlphaFoldDB" id="A0A1F4TN54"/>
<feature type="transmembrane region" description="Helical" evidence="8">
    <location>
        <begin position="93"/>
        <end position="110"/>
    </location>
</feature>
<evidence type="ECO:0000256" key="4">
    <source>
        <dbReference type="ARBA" id="ARBA00022679"/>
    </source>
</evidence>